<dbReference type="Proteomes" id="UP000664169">
    <property type="component" value="Unassembled WGS sequence"/>
</dbReference>
<organism evidence="1 2">
    <name type="scientific">Gomphillus americanus</name>
    <dbReference type="NCBI Taxonomy" id="1940652"/>
    <lineage>
        <taxon>Eukaryota</taxon>
        <taxon>Fungi</taxon>
        <taxon>Dikarya</taxon>
        <taxon>Ascomycota</taxon>
        <taxon>Pezizomycotina</taxon>
        <taxon>Lecanoromycetes</taxon>
        <taxon>OSLEUM clade</taxon>
        <taxon>Ostropomycetidae</taxon>
        <taxon>Ostropales</taxon>
        <taxon>Graphidaceae</taxon>
        <taxon>Gomphilloideae</taxon>
        <taxon>Gomphillus</taxon>
    </lineage>
</organism>
<evidence type="ECO:0000313" key="1">
    <source>
        <dbReference type="EMBL" id="CAF9916647.1"/>
    </source>
</evidence>
<dbReference type="EMBL" id="CAJPDQ010000011">
    <property type="protein sequence ID" value="CAF9916647.1"/>
    <property type="molecule type" value="Genomic_DNA"/>
</dbReference>
<comment type="caution">
    <text evidence="1">The sequence shown here is derived from an EMBL/GenBank/DDBJ whole genome shotgun (WGS) entry which is preliminary data.</text>
</comment>
<proteinExistence type="predicted"/>
<gene>
    <name evidence="1" type="ORF">GOMPHAMPRED_001067</name>
</gene>
<reference evidence="1" key="1">
    <citation type="submission" date="2021-03" db="EMBL/GenBank/DDBJ databases">
        <authorList>
            <person name="Tagirdzhanova G."/>
        </authorList>
    </citation>
    <scope>NUCLEOTIDE SEQUENCE</scope>
</reference>
<keyword evidence="2" id="KW-1185">Reference proteome</keyword>
<protein>
    <submittedName>
        <fullName evidence="1">Uncharacterized protein</fullName>
    </submittedName>
</protein>
<evidence type="ECO:0000313" key="2">
    <source>
        <dbReference type="Proteomes" id="UP000664169"/>
    </source>
</evidence>
<sequence>MASWEGWGPETIPDWRIAVGDQTDNEFLNHLGYLTLVQRMDSWPNESDMLVCHGTPVITYKDVRTERILADWPMSFAEFAYKSLEPVRSKLLISMNPKDMERSRDDYDLEWNSFTLLETCASSLLQFIIEHRRNTIMPMDGLQPLWEQLNSKPLVLHCSVDSLQALWRTRQKVCWGILDISEGRRAYSLIDEAESMKEQIAARKLFGLQVEELKPLDSSATMNEQLNTLYVQAELLGAREDKTQQ</sequence>
<accession>A0A8H3F1J9</accession>
<dbReference type="AlphaFoldDB" id="A0A8H3F1J9"/>
<name>A0A8H3F1J9_9LECA</name>